<dbReference type="InterPro" id="IPR023395">
    <property type="entry name" value="MCP_dom_sf"/>
</dbReference>
<keyword evidence="4 8" id="KW-0812">Transmembrane</keyword>
<keyword evidence="7 8" id="KW-0472">Membrane</keyword>
<keyword evidence="3 9" id="KW-0813">Transport</keyword>
<evidence type="ECO:0000256" key="8">
    <source>
        <dbReference type="PROSITE-ProRule" id="PRU00282"/>
    </source>
</evidence>
<evidence type="ECO:0000256" key="11">
    <source>
        <dbReference type="SAM" id="SignalP"/>
    </source>
</evidence>
<evidence type="ECO:0000256" key="4">
    <source>
        <dbReference type="ARBA" id="ARBA00022692"/>
    </source>
</evidence>
<organism evidence="12 13">
    <name type="scientific">Vitis vinifera</name>
    <name type="common">Grape</name>
    <dbReference type="NCBI Taxonomy" id="29760"/>
    <lineage>
        <taxon>Eukaryota</taxon>
        <taxon>Viridiplantae</taxon>
        <taxon>Streptophyta</taxon>
        <taxon>Embryophyta</taxon>
        <taxon>Tracheophyta</taxon>
        <taxon>Spermatophyta</taxon>
        <taxon>Magnoliopsida</taxon>
        <taxon>eudicotyledons</taxon>
        <taxon>Gunneridae</taxon>
        <taxon>Pentapetalae</taxon>
        <taxon>rosids</taxon>
        <taxon>Vitales</taxon>
        <taxon>Vitaceae</taxon>
        <taxon>Viteae</taxon>
        <taxon>Vitis</taxon>
    </lineage>
</organism>
<keyword evidence="11" id="KW-0732">Signal</keyword>
<evidence type="ECO:0000313" key="12">
    <source>
        <dbReference type="EMBL" id="RVW51007.1"/>
    </source>
</evidence>
<dbReference type="InterPro" id="IPR044712">
    <property type="entry name" value="SLC25A32-like"/>
</dbReference>
<dbReference type="InterPro" id="IPR018108">
    <property type="entry name" value="MCP_transmembrane"/>
</dbReference>
<accession>A0A438ETM2</accession>
<name>A0A438ETM2_VITVI</name>
<evidence type="ECO:0000256" key="7">
    <source>
        <dbReference type="ARBA" id="ARBA00023136"/>
    </source>
</evidence>
<evidence type="ECO:0000256" key="9">
    <source>
        <dbReference type="RuleBase" id="RU000488"/>
    </source>
</evidence>
<dbReference type="SUPFAM" id="SSF103506">
    <property type="entry name" value="Mitochondrial carrier"/>
    <property type="match status" value="1"/>
</dbReference>
<dbReference type="AlphaFoldDB" id="A0A438ETM2"/>
<dbReference type="Proteomes" id="UP000288805">
    <property type="component" value="Unassembled WGS sequence"/>
</dbReference>
<dbReference type="PROSITE" id="PS50920">
    <property type="entry name" value="SOLCAR"/>
    <property type="match status" value="1"/>
</dbReference>
<proteinExistence type="inferred from homology"/>
<dbReference type="GO" id="GO:0055085">
    <property type="term" value="P:transmembrane transport"/>
    <property type="evidence" value="ECO:0007669"/>
    <property type="project" value="InterPro"/>
</dbReference>
<dbReference type="OrthoDB" id="1747031at2759"/>
<evidence type="ECO:0000256" key="1">
    <source>
        <dbReference type="ARBA" id="ARBA00004141"/>
    </source>
</evidence>
<evidence type="ECO:0000313" key="13">
    <source>
        <dbReference type="Proteomes" id="UP000288805"/>
    </source>
</evidence>
<dbReference type="GO" id="GO:0006862">
    <property type="term" value="P:nucleotide transport"/>
    <property type="evidence" value="ECO:0007669"/>
    <property type="project" value="InterPro"/>
</dbReference>
<comment type="similarity">
    <text evidence="2 9">Belongs to the mitochondrial carrier (TC 2.A.29) family.</text>
</comment>
<sequence>MLNSVFLLGALAKLGATVATYPLLVVKSQNLDPSCFPSKKANSQGHPRIPNNTMGNSSTLISTKEEYKDFIEKAPSFVGNHTMTSSVSTDKGTPTTILLKVTHLSIFRGGYGIKLRKDSLKDESPHHLSFKNFTLFPNPISRLQAKQEIGGNISLRYSGTFDAIIKMIRYEGLPGFYKGMSTKIVQSVFAASVLFMVKEELVKAYLVLADKSRKVLQK</sequence>
<feature type="region of interest" description="Disordered" evidence="10">
    <location>
        <begin position="38"/>
        <end position="58"/>
    </location>
</feature>
<comment type="subcellular location">
    <subcellularLocation>
        <location evidence="1">Membrane</location>
        <topology evidence="1">Multi-pass membrane protein</topology>
    </subcellularLocation>
</comment>
<dbReference type="EMBL" id="QGNW01001189">
    <property type="protein sequence ID" value="RVW51007.1"/>
    <property type="molecule type" value="Genomic_DNA"/>
</dbReference>
<dbReference type="Gene3D" id="1.50.40.10">
    <property type="entry name" value="Mitochondrial carrier domain"/>
    <property type="match status" value="1"/>
</dbReference>
<feature type="chain" id="PRO_5019303716" evidence="11">
    <location>
        <begin position="20"/>
        <end position="218"/>
    </location>
</feature>
<evidence type="ECO:0000256" key="6">
    <source>
        <dbReference type="ARBA" id="ARBA00022989"/>
    </source>
</evidence>
<reference evidence="12 13" key="1">
    <citation type="journal article" date="2018" name="PLoS Genet.">
        <title>Population sequencing reveals clonal diversity and ancestral inbreeding in the grapevine cultivar Chardonnay.</title>
        <authorList>
            <person name="Roach M.J."/>
            <person name="Johnson D.L."/>
            <person name="Bohlmann J."/>
            <person name="van Vuuren H.J."/>
            <person name="Jones S.J."/>
            <person name="Pretorius I.S."/>
            <person name="Schmidt S.A."/>
            <person name="Borneman A.R."/>
        </authorList>
    </citation>
    <scope>NUCLEOTIDE SEQUENCE [LARGE SCALE GENOMIC DNA]</scope>
    <source>
        <strain evidence="13">cv. Chardonnay</strain>
        <tissue evidence="12">Leaf</tissue>
    </source>
</reference>
<comment type="caution">
    <text evidence="12">The sequence shown here is derived from an EMBL/GenBank/DDBJ whole genome shotgun (WGS) entry which is preliminary data.</text>
</comment>
<evidence type="ECO:0000256" key="2">
    <source>
        <dbReference type="ARBA" id="ARBA00006375"/>
    </source>
</evidence>
<evidence type="ECO:0000256" key="3">
    <source>
        <dbReference type="ARBA" id="ARBA00022448"/>
    </source>
</evidence>
<feature type="signal peptide" evidence="11">
    <location>
        <begin position="1"/>
        <end position="19"/>
    </location>
</feature>
<dbReference type="Pfam" id="PF00153">
    <property type="entry name" value="Mito_carr"/>
    <property type="match status" value="1"/>
</dbReference>
<evidence type="ECO:0000256" key="5">
    <source>
        <dbReference type="ARBA" id="ARBA00022737"/>
    </source>
</evidence>
<feature type="repeat" description="Solcar" evidence="8">
    <location>
        <begin position="117"/>
        <end position="204"/>
    </location>
</feature>
<gene>
    <name evidence="12" type="primary">PXN_5</name>
    <name evidence="12" type="ORF">CK203_107111</name>
</gene>
<dbReference type="PANTHER" id="PTHR45683">
    <property type="entry name" value="MITOCHONDRIAL NICOTINAMIDE ADENINE DINUCLEOTIDE TRANSPORTER 1-RELATED-RELATED"/>
    <property type="match status" value="1"/>
</dbReference>
<dbReference type="GO" id="GO:0016020">
    <property type="term" value="C:membrane"/>
    <property type="evidence" value="ECO:0007669"/>
    <property type="project" value="UniProtKB-SubCell"/>
</dbReference>
<keyword evidence="5" id="KW-0677">Repeat</keyword>
<protein>
    <submittedName>
        <fullName evidence="12">Peroxisomal nicotinamide adenine dinucleotide carrier</fullName>
    </submittedName>
</protein>
<evidence type="ECO:0000256" key="10">
    <source>
        <dbReference type="SAM" id="MobiDB-lite"/>
    </source>
</evidence>
<feature type="compositionally biased region" description="Polar residues" evidence="10">
    <location>
        <begin position="40"/>
        <end position="58"/>
    </location>
</feature>
<keyword evidence="6" id="KW-1133">Transmembrane helix</keyword>